<name>A0A1J8R4D0_9AGAM</name>
<feature type="compositionally biased region" description="Polar residues" evidence="1">
    <location>
        <begin position="559"/>
        <end position="571"/>
    </location>
</feature>
<feature type="compositionally biased region" description="Polar residues" evidence="1">
    <location>
        <begin position="620"/>
        <end position="637"/>
    </location>
</feature>
<keyword evidence="4" id="KW-1185">Reference proteome</keyword>
<sequence>MSGNTKDMNDSRTEALQALLNSLSPEVAAAAAPPSKLSPLQLKHLADKIDEVLGGGGDSEGAQRNEKGELVNDEGLPIIDISEPAADTLDVHSTTAPFHEPDLIPVSSLSALEMEERRRTRDRILDILEEEERIQLERDEEEEKERQMKDIRKRKEAAKAEMERLRAAKEMQKKMGKALLKNLAEAREKEERERKDLVEKEPSKSDPSKPKKTVTFANPTLPDEPSATEERQTATSSIDWGDITPARLRSINRVPLITRADEETHPMRRNVVERHPASYKSSSEPPSEGDSDDEPLSTSSLGHDEYGNTLRESCNLDSDADDDDISDEGVLAAEYDLDSAHHHREVALEYYKKRHVIGAEAARAMTSHTHDDEEWNEANIPPDQRPKPNVSRFRADHMAAAYDRSTSTSLGPTVIPASRQKSLQEAIKVGKLDNNQLVGGEEGESGSEDETVREVLELLKNGSIENAGPDFVAQSAQSSDALALSAPPAELATTAPKPSKFRMARRALASDQPSQSSSPLTVGERSSPKSPVSEVVERRQFKPNRPHQRAVEPPFTVQPIPSTTTAVSSPPFSKPAVIESPSFPSMIVDSPSFPRRTQSNLSDTDTSRPQRPPVIMRSAVTESNGGSARSASDTVTNVPEGRISRFKAERM</sequence>
<reference evidence="3 4" key="1">
    <citation type="submission" date="2016-03" db="EMBL/GenBank/DDBJ databases">
        <title>Comparative genomics of the ectomycorrhizal sister species Rhizopogon vinicolor and Rhizopogon vesiculosus (Basidiomycota: Boletales) reveals a divergence of the mating type B locus.</title>
        <authorList>
            <person name="Mujic A.B."/>
            <person name="Kuo A."/>
            <person name="Tritt A."/>
            <person name="Lipzen A."/>
            <person name="Chen C."/>
            <person name="Johnson J."/>
            <person name="Sharma A."/>
            <person name="Barry K."/>
            <person name="Grigoriev I.V."/>
            <person name="Spatafora J.W."/>
        </authorList>
    </citation>
    <scope>NUCLEOTIDE SEQUENCE [LARGE SCALE GENOMIC DNA]</scope>
    <source>
        <strain evidence="3 4">AM-OR11-056</strain>
    </source>
</reference>
<feature type="domain" description="DUF3835" evidence="2">
    <location>
        <begin position="332"/>
        <end position="397"/>
    </location>
</feature>
<protein>
    <recommendedName>
        <fullName evidence="2">DUF3835 domain-containing protein</fullName>
    </recommendedName>
</protein>
<organism evidence="3 4">
    <name type="scientific">Rhizopogon vesiculosus</name>
    <dbReference type="NCBI Taxonomy" id="180088"/>
    <lineage>
        <taxon>Eukaryota</taxon>
        <taxon>Fungi</taxon>
        <taxon>Dikarya</taxon>
        <taxon>Basidiomycota</taxon>
        <taxon>Agaricomycotina</taxon>
        <taxon>Agaricomycetes</taxon>
        <taxon>Agaricomycetidae</taxon>
        <taxon>Boletales</taxon>
        <taxon>Suillineae</taxon>
        <taxon>Rhizopogonaceae</taxon>
        <taxon>Rhizopogon</taxon>
    </lineage>
</organism>
<accession>A0A1J8R4D0</accession>
<dbReference type="Proteomes" id="UP000183567">
    <property type="component" value="Unassembled WGS sequence"/>
</dbReference>
<feature type="compositionally biased region" description="Basic and acidic residues" evidence="1">
    <location>
        <begin position="61"/>
        <end position="70"/>
    </location>
</feature>
<feature type="compositionally biased region" description="Polar residues" evidence="1">
    <location>
        <begin position="595"/>
        <end position="609"/>
    </location>
</feature>
<feature type="compositionally biased region" description="Basic and acidic residues" evidence="1">
    <location>
        <begin position="184"/>
        <end position="209"/>
    </location>
</feature>
<feature type="region of interest" description="Disordered" evidence="1">
    <location>
        <begin position="51"/>
        <end position="77"/>
    </location>
</feature>
<dbReference type="Pfam" id="PF12927">
    <property type="entry name" value="DUF3835"/>
    <property type="match status" value="1"/>
</dbReference>
<evidence type="ECO:0000259" key="2">
    <source>
        <dbReference type="Pfam" id="PF12927"/>
    </source>
</evidence>
<feature type="compositionally biased region" description="Basic and acidic residues" evidence="1">
    <location>
        <begin position="642"/>
        <end position="651"/>
    </location>
</feature>
<feature type="compositionally biased region" description="Basic and acidic residues" evidence="1">
    <location>
        <begin position="157"/>
        <end position="173"/>
    </location>
</feature>
<feature type="region of interest" description="Disordered" evidence="1">
    <location>
        <begin position="364"/>
        <end position="390"/>
    </location>
</feature>
<evidence type="ECO:0000313" key="4">
    <source>
        <dbReference type="Proteomes" id="UP000183567"/>
    </source>
</evidence>
<feature type="compositionally biased region" description="Basic and acidic residues" evidence="1">
    <location>
        <begin position="259"/>
        <end position="276"/>
    </location>
</feature>
<dbReference type="STRING" id="180088.A0A1J8R4D0"/>
<feature type="compositionally biased region" description="Polar residues" evidence="1">
    <location>
        <begin position="511"/>
        <end position="520"/>
    </location>
</feature>
<evidence type="ECO:0000256" key="1">
    <source>
        <dbReference type="SAM" id="MobiDB-lite"/>
    </source>
</evidence>
<dbReference type="AlphaFoldDB" id="A0A1J8R4D0"/>
<feature type="compositionally biased region" description="Acidic residues" evidence="1">
    <location>
        <begin position="318"/>
        <end position="327"/>
    </location>
</feature>
<dbReference type="EMBL" id="LVVM01001330">
    <property type="protein sequence ID" value="OJA18772.1"/>
    <property type="molecule type" value="Genomic_DNA"/>
</dbReference>
<proteinExistence type="predicted"/>
<feature type="compositionally biased region" description="Low complexity" evidence="1">
    <location>
        <begin position="524"/>
        <end position="534"/>
    </location>
</feature>
<evidence type="ECO:0000313" key="3">
    <source>
        <dbReference type="EMBL" id="OJA18772.1"/>
    </source>
</evidence>
<gene>
    <name evidence="3" type="ORF">AZE42_01637</name>
</gene>
<comment type="caution">
    <text evidence="3">The sequence shown here is derived from an EMBL/GenBank/DDBJ whole genome shotgun (WGS) entry which is preliminary data.</text>
</comment>
<dbReference type="OrthoDB" id="21413at2759"/>
<feature type="compositionally biased region" description="Acidic residues" evidence="1">
    <location>
        <begin position="131"/>
        <end position="143"/>
    </location>
</feature>
<feature type="region of interest" description="Disordered" evidence="1">
    <location>
        <begin position="465"/>
        <end position="651"/>
    </location>
</feature>
<feature type="compositionally biased region" description="Low complexity" evidence="1">
    <location>
        <begin position="473"/>
        <end position="496"/>
    </location>
</feature>
<dbReference type="InterPro" id="IPR024325">
    <property type="entry name" value="DUF3835"/>
</dbReference>
<feature type="region of interest" description="Disordered" evidence="1">
    <location>
        <begin position="131"/>
        <end position="327"/>
    </location>
</feature>